<evidence type="ECO:0000313" key="2">
    <source>
        <dbReference type="WBParaSite" id="nRc.2.0.1.t16551-RA"/>
    </source>
</evidence>
<dbReference type="Proteomes" id="UP000887565">
    <property type="component" value="Unplaced"/>
</dbReference>
<keyword evidence="1" id="KW-1185">Reference proteome</keyword>
<sequence length="79" mass="9244">MQVYLKIRWSPNNVQRQHVIVNISSVQRTIYQMINNRSVGQFRTFDFGMFAGYHIGVGGRVKYNINMFGISTKLNEILF</sequence>
<reference evidence="2" key="1">
    <citation type="submission" date="2022-11" db="UniProtKB">
        <authorList>
            <consortium name="WormBaseParasite"/>
        </authorList>
    </citation>
    <scope>IDENTIFICATION</scope>
</reference>
<dbReference type="WBParaSite" id="nRc.2.0.1.t16551-RA">
    <property type="protein sequence ID" value="nRc.2.0.1.t16551-RA"/>
    <property type="gene ID" value="nRc.2.0.1.g16551"/>
</dbReference>
<evidence type="ECO:0000313" key="1">
    <source>
        <dbReference type="Proteomes" id="UP000887565"/>
    </source>
</evidence>
<proteinExistence type="predicted"/>
<accession>A0A915IRW3</accession>
<dbReference type="AlphaFoldDB" id="A0A915IRW3"/>
<protein>
    <submittedName>
        <fullName evidence="2">Uncharacterized protein</fullName>
    </submittedName>
</protein>
<organism evidence="1 2">
    <name type="scientific">Romanomermis culicivorax</name>
    <name type="common">Nematode worm</name>
    <dbReference type="NCBI Taxonomy" id="13658"/>
    <lineage>
        <taxon>Eukaryota</taxon>
        <taxon>Metazoa</taxon>
        <taxon>Ecdysozoa</taxon>
        <taxon>Nematoda</taxon>
        <taxon>Enoplea</taxon>
        <taxon>Dorylaimia</taxon>
        <taxon>Mermithida</taxon>
        <taxon>Mermithoidea</taxon>
        <taxon>Mermithidae</taxon>
        <taxon>Romanomermis</taxon>
    </lineage>
</organism>
<name>A0A915IRW3_ROMCU</name>